<evidence type="ECO:0000313" key="3">
    <source>
        <dbReference type="Proteomes" id="UP000256774"/>
    </source>
</evidence>
<keyword evidence="1" id="KW-0812">Transmembrane</keyword>
<dbReference type="Pfam" id="PF06127">
    <property type="entry name" value="Mpo1-like"/>
    <property type="match status" value="1"/>
</dbReference>
<evidence type="ECO:0008006" key="4">
    <source>
        <dbReference type="Google" id="ProtNLM"/>
    </source>
</evidence>
<dbReference type="Proteomes" id="UP000256774">
    <property type="component" value="Unassembled WGS sequence"/>
</dbReference>
<dbReference type="PANTHER" id="PTHR34205:SF2">
    <property type="entry name" value="DUF962 DOMAIN-CONTAINING PROTEIN"/>
    <property type="match status" value="1"/>
</dbReference>
<dbReference type="RefSeq" id="WP_116208458.1">
    <property type="nucleotide sequence ID" value="NZ_QUNR01000003.1"/>
</dbReference>
<reference evidence="2 3" key="1">
    <citation type="submission" date="2018-08" db="EMBL/GenBank/DDBJ databases">
        <title>Genomic Encyclopedia of Type Strains, Phase IV (KMG-IV): sequencing the most valuable type-strain genomes for metagenomic binning, comparative biology and taxonomic classification.</title>
        <authorList>
            <person name="Goeker M."/>
        </authorList>
    </citation>
    <scope>NUCLEOTIDE SEQUENCE [LARGE SCALE GENOMIC DNA]</scope>
    <source>
        <strain evidence="2 3">DSM 26022</strain>
    </source>
</reference>
<accession>A0A3E0H3H6</accession>
<comment type="caution">
    <text evidence="2">The sequence shown here is derived from an EMBL/GenBank/DDBJ whole genome shotgun (WGS) entry which is preliminary data.</text>
</comment>
<dbReference type="PANTHER" id="PTHR34205">
    <property type="entry name" value="TRANSMEMBRANE PROTEIN"/>
    <property type="match status" value="1"/>
</dbReference>
<dbReference type="OrthoDB" id="7356072at2"/>
<dbReference type="AlphaFoldDB" id="A0A3E0H3H6"/>
<proteinExistence type="predicted"/>
<evidence type="ECO:0000256" key="1">
    <source>
        <dbReference type="SAM" id="Phobius"/>
    </source>
</evidence>
<keyword evidence="3" id="KW-1185">Reference proteome</keyword>
<evidence type="ECO:0000313" key="2">
    <source>
        <dbReference type="EMBL" id="REH37859.1"/>
    </source>
</evidence>
<gene>
    <name evidence="2" type="ORF">DFR26_1643</name>
</gene>
<organism evidence="2 3">
    <name type="scientific">Paraperlucidibaca baekdonensis</name>
    <dbReference type="NCBI Taxonomy" id="748120"/>
    <lineage>
        <taxon>Bacteria</taxon>
        <taxon>Pseudomonadati</taxon>
        <taxon>Pseudomonadota</taxon>
        <taxon>Gammaproteobacteria</taxon>
        <taxon>Moraxellales</taxon>
        <taxon>Moraxellaceae</taxon>
        <taxon>Paraperlucidibaca</taxon>
    </lineage>
</organism>
<sequence>MSDARFTSFREFYPFYLQEHSNRTCRRLHFIGTTLVLALLVGVMLTGQWLWLFAFPVIGYGFAWVGHFVYEKNRPATFKYPIYSFMGDFVMYKDICMRRLSI</sequence>
<keyword evidence="1" id="KW-0472">Membrane</keyword>
<name>A0A3E0H3H6_9GAMM</name>
<dbReference type="InterPro" id="IPR009305">
    <property type="entry name" value="Mpo1-like"/>
</dbReference>
<feature type="transmembrane region" description="Helical" evidence="1">
    <location>
        <begin position="28"/>
        <end position="45"/>
    </location>
</feature>
<protein>
    <recommendedName>
        <fullName evidence="4">DUF962 domain-containing protein</fullName>
    </recommendedName>
</protein>
<keyword evidence="1" id="KW-1133">Transmembrane helix</keyword>
<dbReference type="EMBL" id="QUNR01000003">
    <property type="protein sequence ID" value="REH37859.1"/>
    <property type="molecule type" value="Genomic_DNA"/>
</dbReference>
<feature type="transmembrane region" description="Helical" evidence="1">
    <location>
        <begin position="51"/>
        <end position="70"/>
    </location>
</feature>